<evidence type="ECO:0000313" key="2">
    <source>
        <dbReference type="Proteomes" id="UP000011668"/>
    </source>
</evidence>
<proteinExistence type="predicted"/>
<name>L8WFW0_THACA</name>
<gene>
    <name evidence="1" type="ORF">AG1IA_10363</name>
</gene>
<accession>L8WFW0</accession>
<organism evidence="1 2">
    <name type="scientific">Thanatephorus cucumeris (strain AG1-IA)</name>
    <name type="common">Rice sheath blight fungus</name>
    <name type="synonym">Rhizoctonia solani</name>
    <dbReference type="NCBI Taxonomy" id="983506"/>
    <lineage>
        <taxon>Eukaryota</taxon>
        <taxon>Fungi</taxon>
        <taxon>Dikarya</taxon>
        <taxon>Basidiomycota</taxon>
        <taxon>Agaricomycotina</taxon>
        <taxon>Agaricomycetes</taxon>
        <taxon>Cantharellales</taxon>
        <taxon>Ceratobasidiaceae</taxon>
        <taxon>Rhizoctonia</taxon>
        <taxon>Rhizoctonia solani AG-1</taxon>
    </lineage>
</organism>
<reference evidence="1 2" key="1">
    <citation type="journal article" date="2013" name="Nat. Commun.">
        <title>The evolution and pathogenic mechanisms of the rice sheath blight pathogen.</title>
        <authorList>
            <person name="Zheng A."/>
            <person name="Lin R."/>
            <person name="Xu L."/>
            <person name="Qin P."/>
            <person name="Tang C."/>
            <person name="Ai P."/>
            <person name="Zhang D."/>
            <person name="Liu Y."/>
            <person name="Sun Z."/>
            <person name="Feng H."/>
            <person name="Wang Y."/>
            <person name="Chen Y."/>
            <person name="Liang X."/>
            <person name="Fu R."/>
            <person name="Li Q."/>
            <person name="Zhang J."/>
            <person name="Yu X."/>
            <person name="Xie Z."/>
            <person name="Ding L."/>
            <person name="Guan P."/>
            <person name="Tang J."/>
            <person name="Liang Y."/>
            <person name="Wang S."/>
            <person name="Deng Q."/>
            <person name="Li S."/>
            <person name="Zhu J."/>
            <person name="Wang L."/>
            <person name="Liu H."/>
            <person name="Li P."/>
        </authorList>
    </citation>
    <scope>NUCLEOTIDE SEQUENCE [LARGE SCALE GENOMIC DNA]</scope>
    <source>
        <strain evidence="2">AG-1 IA</strain>
    </source>
</reference>
<keyword evidence="2" id="KW-1185">Reference proteome</keyword>
<dbReference type="HOGENOM" id="CLU_158826_0_0_1"/>
<comment type="caution">
    <text evidence="1">The sequence shown here is derived from an EMBL/GenBank/DDBJ whole genome shotgun (WGS) entry which is preliminary data.</text>
</comment>
<protein>
    <submittedName>
        <fullName evidence="1">Uncharacterized protein</fullName>
    </submittedName>
</protein>
<dbReference type="Proteomes" id="UP000011668">
    <property type="component" value="Unassembled WGS sequence"/>
</dbReference>
<evidence type="ECO:0000313" key="1">
    <source>
        <dbReference type="EMBL" id="ELU35607.1"/>
    </source>
</evidence>
<sequence>MQEEAASCWIIDVLVCVAGKVHPVVLLHRIEHSCGRGLTVCEFCVHQSILCMSSEVLELPDSALQWATTWRGCLTNGEHLREAVGYDVVKHSRPWLVVVSGGMQGQKRQHASGTPCDVGKIACGIVLYNGL</sequence>
<dbReference type="EMBL" id="AFRT01005986">
    <property type="protein sequence ID" value="ELU35607.1"/>
    <property type="molecule type" value="Genomic_DNA"/>
</dbReference>
<dbReference type="AlphaFoldDB" id="L8WFW0"/>